<dbReference type="AlphaFoldDB" id="A0A4Q4MTP7"/>
<dbReference type="Proteomes" id="UP000292402">
    <property type="component" value="Unassembled WGS sequence"/>
</dbReference>
<evidence type="ECO:0000313" key="1">
    <source>
        <dbReference type="EMBL" id="RYN58870.1"/>
    </source>
</evidence>
<dbReference type="EMBL" id="PDXA01000004">
    <property type="protein sequence ID" value="RYN58870.1"/>
    <property type="molecule type" value="Genomic_DNA"/>
</dbReference>
<gene>
    <name evidence="1" type="ORF">AA0114_g1851</name>
</gene>
<reference evidence="2" key="1">
    <citation type="journal article" date="2019" name="bioRxiv">
        <title>Genomics, evolutionary history and diagnostics of the Alternaria alternata species group including apple and Asian pear pathotypes.</title>
        <authorList>
            <person name="Armitage A.D."/>
            <person name="Cockerton H.M."/>
            <person name="Sreenivasaprasad S."/>
            <person name="Woodhall J.W."/>
            <person name="Lane C.R."/>
            <person name="Harrison R.J."/>
            <person name="Clarkson J.P."/>
        </authorList>
    </citation>
    <scope>NUCLEOTIDE SEQUENCE [LARGE SCALE GENOMIC DNA]</scope>
    <source>
        <strain evidence="2">FERA 1082</strain>
    </source>
</reference>
<protein>
    <submittedName>
        <fullName evidence="1">Uncharacterized protein</fullName>
    </submittedName>
</protein>
<evidence type="ECO:0000313" key="2">
    <source>
        <dbReference type="Proteomes" id="UP000292402"/>
    </source>
</evidence>
<accession>A0A4Q4MTP7</accession>
<sequence length="195" mass="21669">MDVIPEPSQAHPGGLYADIVEKRKAELIAAPWEGYIDDLSVSGLSRRLVDTRKIYVKVSITDSAQVLAAQEFTTTPQKRAGKNEWSLSRESSMKIVPTSTFMVSVFETDSSKSPPETLKYKSGQERIALLDFAHRGRSSYNTGYSAGPLHVLEETEQSCSFAISFTMQTDNEFNKKVAQLEVKDLRSGLVERLSS</sequence>
<proteinExistence type="predicted"/>
<comment type="caution">
    <text evidence="1">The sequence shown here is derived from an EMBL/GenBank/DDBJ whole genome shotgun (WGS) entry which is preliminary data.</text>
</comment>
<name>A0A4Q4MTP7_9PLEO</name>
<organism evidence="1 2">
    <name type="scientific">Alternaria tenuissima</name>
    <dbReference type="NCBI Taxonomy" id="119927"/>
    <lineage>
        <taxon>Eukaryota</taxon>
        <taxon>Fungi</taxon>
        <taxon>Dikarya</taxon>
        <taxon>Ascomycota</taxon>
        <taxon>Pezizomycotina</taxon>
        <taxon>Dothideomycetes</taxon>
        <taxon>Pleosporomycetidae</taxon>
        <taxon>Pleosporales</taxon>
        <taxon>Pleosporineae</taxon>
        <taxon>Pleosporaceae</taxon>
        <taxon>Alternaria</taxon>
        <taxon>Alternaria sect. Alternaria</taxon>
        <taxon>Alternaria alternata complex</taxon>
    </lineage>
</organism>